<keyword evidence="4" id="KW-0255">Endonuclease</keyword>
<dbReference type="AlphaFoldDB" id="A0AAW2MCI7"/>
<dbReference type="InterPro" id="IPR043502">
    <property type="entry name" value="DNA/RNA_pol_sf"/>
</dbReference>
<dbReference type="GO" id="GO:0003964">
    <property type="term" value="F:RNA-directed DNA polymerase activity"/>
    <property type="evidence" value="ECO:0007669"/>
    <property type="project" value="UniProtKB-KW"/>
</dbReference>
<organism evidence="8">
    <name type="scientific">Sesamum calycinum</name>
    <dbReference type="NCBI Taxonomy" id="2727403"/>
    <lineage>
        <taxon>Eukaryota</taxon>
        <taxon>Viridiplantae</taxon>
        <taxon>Streptophyta</taxon>
        <taxon>Embryophyta</taxon>
        <taxon>Tracheophyta</taxon>
        <taxon>Spermatophyta</taxon>
        <taxon>Magnoliopsida</taxon>
        <taxon>eudicotyledons</taxon>
        <taxon>Gunneridae</taxon>
        <taxon>Pentapetalae</taxon>
        <taxon>asterids</taxon>
        <taxon>lamiids</taxon>
        <taxon>Lamiales</taxon>
        <taxon>Pedaliaceae</taxon>
        <taxon>Sesamum</taxon>
    </lineage>
</organism>
<dbReference type="PANTHER" id="PTHR48475:SF2">
    <property type="entry name" value="RIBONUCLEASE H"/>
    <property type="match status" value="1"/>
</dbReference>
<dbReference type="EMBL" id="JACGWM010000014">
    <property type="protein sequence ID" value="KAL0328103.1"/>
    <property type="molecule type" value="Genomic_DNA"/>
</dbReference>
<protein>
    <recommendedName>
        <fullName evidence="7">RNase H type-1 domain-containing protein</fullName>
    </recommendedName>
</protein>
<keyword evidence="1" id="KW-0808">Transferase</keyword>
<keyword evidence="6" id="KW-0695">RNA-directed DNA polymerase</keyword>
<dbReference type="GO" id="GO:0003676">
    <property type="term" value="F:nucleic acid binding"/>
    <property type="evidence" value="ECO:0007669"/>
    <property type="project" value="InterPro"/>
</dbReference>
<keyword evidence="2" id="KW-0548">Nucleotidyltransferase</keyword>
<keyword evidence="3" id="KW-0540">Nuclease</keyword>
<dbReference type="Pfam" id="PF13456">
    <property type="entry name" value="RVT_3"/>
    <property type="match status" value="1"/>
</dbReference>
<dbReference type="InterPro" id="IPR002156">
    <property type="entry name" value="RNaseH_domain"/>
</dbReference>
<dbReference type="PANTHER" id="PTHR48475">
    <property type="entry name" value="RIBONUCLEASE H"/>
    <property type="match status" value="1"/>
</dbReference>
<dbReference type="PROSITE" id="PS50879">
    <property type="entry name" value="RNASE_H_1"/>
    <property type="match status" value="1"/>
</dbReference>
<feature type="domain" description="RNase H type-1" evidence="7">
    <location>
        <begin position="101"/>
        <end position="177"/>
    </location>
</feature>
<dbReference type="InterPro" id="IPR012337">
    <property type="entry name" value="RNaseH-like_sf"/>
</dbReference>
<evidence type="ECO:0000256" key="2">
    <source>
        <dbReference type="ARBA" id="ARBA00022695"/>
    </source>
</evidence>
<sequence>MVTKRGIEANPEKIEASLQIPMPKSMKDIHKLTGRMTFLSRFISKAANKGAEKNYLLIEKYALALIVIARKLRPYFQSHAITMLTDQPLKQVLTKPDALGRLGKWLFWVDGSSNSIQGRAGIVPREFEGAEFKVAVKLNFVVTNDEAEYEAVIIGMEIALQLGAKDVIAYTDSQLVA</sequence>
<evidence type="ECO:0000256" key="5">
    <source>
        <dbReference type="ARBA" id="ARBA00022801"/>
    </source>
</evidence>
<gene>
    <name evidence="8" type="ORF">Scaly_2242900</name>
</gene>
<reference evidence="8" key="1">
    <citation type="submission" date="2020-06" db="EMBL/GenBank/DDBJ databases">
        <authorList>
            <person name="Li T."/>
            <person name="Hu X."/>
            <person name="Zhang T."/>
            <person name="Song X."/>
            <person name="Zhang H."/>
            <person name="Dai N."/>
            <person name="Sheng W."/>
            <person name="Hou X."/>
            <person name="Wei L."/>
        </authorList>
    </citation>
    <scope>NUCLEOTIDE SEQUENCE</scope>
    <source>
        <strain evidence="8">KEN8</strain>
        <tissue evidence="8">Leaf</tissue>
    </source>
</reference>
<name>A0AAW2MCI7_9LAMI</name>
<accession>A0AAW2MCI7</accession>
<comment type="caution">
    <text evidence="8">The sequence shown here is derived from an EMBL/GenBank/DDBJ whole genome shotgun (WGS) entry which is preliminary data.</text>
</comment>
<dbReference type="SUPFAM" id="SSF53098">
    <property type="entry name" value="Ribonuclease H-like"/>
    <property type="match status" value="1"/>
</dbReference>
<dbReference type="Gene3D" id="3.30.420.10">
    <property type="entry name" value="Ribonuclease H-like superfamily/Ribonuclease H"/>
    <property type="match status" value="1"/>
</dbReference>
<keyword evidence="5" id="KW-0378">Hydrolase</keyword>
<reference evidence="8" key="2">
    <citation type="journal article" date="2024" name="Plant">
        <title>Genomic evolution and insights into agronomic trait innovations of Sesamum species.</title>
        <authorList>
            <person name="Miao H."/>
            <person name="Wang L."/>
            <person name="Qu L."/>
            <person name="Liu H."/>
            <person name="Sun Y."/>
            <person name="Le M."/>
            <person name="Wang Q."/>
            <person name="Wei S."/>
            <person name="Zheng Y."/>
            <person name="Lin W."/>
            <person name="Duan Y."/>
            <person name="Cao H."/>
            <person name="Xiong S."/>
            <person name="Wang X."/>
            <person name="Wei L."/>
            <person name="Li C."/>
            <person name="Ma Q."/>
            <person name="Ju M."/>
            <person name="Zhao R."/>
            <person name="Li G."/>
            <person name="Mu C."/>
            <person name="Tian Q."/>
            <person name="Mei H."/>
            <person name="Zhang T."/>
            <person name="Gao T."/>
            <person name="Zhang H."/>
        </authorList>
    </citation>
    <scope>NUCLEOTIDE SEQUENCE</scope>
    <source>
        <strain evidence="8">KEN8</strain>
    </source>
</reference>
<evidence type="ECO:0000256" key="6">
    <source>
        <dbReference type="ARBA" id="ARBA00022918"/>
    </source>
</evidence>
<dbReference type="GO" id="GO:0004523">
    <property type="term" value="F:RNA-DNA hybrid ribonuclease activity"/>
    <property type="evidence" value="ECO:0007669"/>
    <property type="project" value="InterPro"/>
</dbReference>
<evidence type="ECO:0000256" key="1">
    <source>
        <dbReference type="ARBA" id="ARBA00022679"/>
    </source>
</evidence>
<evidence type="ECO:0000259" key="7">
    <source>
        <dbReference type="PROSITE" id="PS50879"/>
    </source>
</evidence>
<evidence type="ECO:0000256" key="3">
    <source>
        <dbReference type="ARBA" id="ARBA00022722"/>
    </source>
</evidence>
<dbReference type="InterPro" id="IPR041373">
    <property type="entry name" value="RT_RNaseH"/>
</dbReference>
<proteinExistence type="predicted"/>
<evidence type="ECO:0000256" key="4">
    <source>
        <dbReference type="ARBA" id="ARBA00022759"/>
    </source>
</evidence>
<dbReference type="Pfam" id="PF17917">
    <property type="entry name" value="RT_RNaseH"/>
    <property type="match status" value="1"/>
</dbReference>
<dbReference type="InterPro" id="IPR036397">
    <property type="entry name" value="RNaseH_sf"/>
</dbReference>
<dbReference type="SUPFAM" id="SSF56672">
    <property type="entry name" value="DNA/RNA polymerases"/>
    <property type="match status" value="1"/>
</dbReference>
<evidence type="ECO:0000313" key="8">
    <source>
        <dbReference type="EMBL" id="KAL0328103.1"/>
    </source>
</evidence>